<reference evidence="2" key="1">
    <citation type="submission" date="2018-05" db="EMBL/GenBank/DDBJ databases">
        <authorList>
            <person name="Lanie J.A."/>
            <person name="Ng W.-L."/>
            <person name="Kazmierczak K.M."/>
            <person name="Andrzejewski T.M."/>
            <person name="Davidsen T.M."/>
            <person name="Wayne K.J."/>
            <person name="Tettelin H."/>
            <person name="Glass J.I."/>
            <person name="Rusch D."/>
            <person name="Podicherti R."/>
            <person name="Tsui H.-C.T."/>
            <person name="Winkler M.E."/>
        </authorList>
    </citation>
    <scope>NUCLEOTIDE SEQUENCE</scope>
</reference>
<dbReference type="AlphaFoldDB" id="A0A381ZP10"/>
<dbReference type="InterPro" id="IPR036005">
    <property type="entry name" value="Creatinase/aminopeptidase-like"/>
</dbReference>
<evidence type="ECO:0000313" key="2">
    <source>
        <dbReference type="EMBL" id="SVA90995.1"/>
    </source>
</evidence>
<gene>
    <name evidence="2" type="ORF">METZ01_LOCUS143849</name>
</gene>
<name>A0A381ZP10_9ZZZZ</name>
<proteinExistence type="predicted"/>
<sequence length="165" mass="18316">MASAGYDGFLVTGRSNCRYLSGFTGSNGYLLVTSSDLVLFTDFRYVEQAKSECSHVSVTRIRDGYRSLSETIAQFSLRSVAFEPDHITFGEHKSIYESLSGDVSFTPASQIVEELRGKKDEFEIEILSEAVRIADLAMTEAISCLEEGVREYEVADVIERALKDA</sequence>
<dbReference type="SUPFAM" id="SSF53092">
    <property type="entry name" value="Creatinase/prolidase N-terminal domain"/>
    <property type="match status" value="1"/>
</dbReference>
<dbReference type="EMBL" id="UINC01022088">
    <property type="protein sequence ID" value="SVA90995.1"/>
    <property type="molecule type" value="Genomic_DNA"/>
</dbReference>
<feature type="non-terminal residue" evidence="2">
    <location>
        <position position="165"/>
    </location>
</feature>
<accession>A0A381ZP10</accession>
<dbReference type="Gene3D" id="3.90.230.10">
    <property type="entry name" value="Creatinase/methionine aminopeptidase superfamily"/>
    <property type="match status" value="1"/>
</dbReference>
<dbReference type="PANTHER" id="PTHR46112">
    <property type="entry name" value="AMINOPEPTIDASE"/>
    <property type="match status" value="1"/>
</dbReference>
<dbReference type="SUPFAM" id="SSF55920">
    <property type="entry name" value="Creatinase/aminopeptidase"/>
    <property type="match status" value="1"/>
</dbReference>
<organism evidence="2">
    <name type="scientific">marine metagenome</name>
    <dbReference type="NCBI Taxonomy" id="408172"/>
    <lineage>
        <taxon>unclassified sequences</taxon>
        <taxon>metagenomes</taxon>
        <taxon>ecological metagenomes</taxon>
    </lineage>
</organism>
<dbReference type="Pfam" id="PF01321">
    <property type="entry name" value="Creatinase_N"/>
    <property type="match status" value="1"/>
</dbReference>
<dbReference type="PANTHER" id="PTHR46112:SF3">
    <property type="entry name" value="AMINOPEPTIDASE YPDF"/>
    <property type="match status" value="1"/>
</dbReference>
<evidence type="ECO:0000259" key="1">
    <source>
        <dbReference type="Pfam" id="PF01321"/>
    </source>
</evidence>
<dbReference type="InterPro" id="IPR050659">
    <property type="entry name" value="Peptidase_M24B"/>
</dbReference>
<protein>
    <recommendedName>
        <fullName evidence="1">Creatinase N-terminal domain-containing protein</fullName>
    </recommendedName>
</protein>
<dbReference type="InterPro" id="IPR029149">
    <property type="entry name" value="Creatin/AminoP/Spt16_N"/>
</dbReference>
<dbReference type="InterPro" id="IPR000587">
    <property type="entry name" value="Creatinase_N"/>
</dbReference>
<dbReference type="Gene3D" id="3.40.350.10">
    <property type="entry name" value="Creatinase/prolidase N-terminal domain"/>
    <property type="match status" value="1"/>
</dbReference>
<feature type="domain" description="Creatinase N-terminal" evidence="1">
    <location>
        <begin position="1"/>
        <end position="116"/>
    </location>
</feature>